<accession>A0A0N1II45</accession>
<dbReference type="AlphaFoldDB" id="A0A0N1II45"/>
<evidence type="ECO:0000313" key="1">
    <source>
        <dbReference type="EMBL" id="KPJ21350.1"/>
    </source>
</evidence>
<dbReference type="EMBL" id="LADJ01040147">
    <property type="protein sequence ID" value="KPJ21350.1"/>
    <property type="molecule type" value="Genomic_DNA"/>
</dbReference>
<protein>
    <submittedName>
        <fullName evidence="1">Uncharacterized protein</fullName>
    </submittedName>
</protein>
<gene>
    <name evidence="1" type="ORF">RR48_00312</name>
</gene>
<keyword evidence="2" id="KW-1185">Reference proteome</keyword>
<comment type="caution">
    <text evidence="1">The sequence shown here is derived from an EMBL/GenBank/DDBJ whole genome shotgun (WGS) entry which is preliminary data.</text>
</comment>
<proteinExistence type="predicted"/>
<sequence length="67" mass="7984">MQERAWVFGDIFSVRVKVVCETRGPDHLDELRTVIANTYREWNFSRECDFDDYLRTNSNDSLDNISH</sequence>
<evidence type="ECO:0000313" key="2">
    <source>
        <dbReference type="Proteomes" id="UP000053240"/>
    </source>
</evidence>
<dbReference type="InParanoid" id="A0A0N1II45"/>
<dbReference type="Proteomes" id="UP000053240">
    <property type="component" value="Unassembled WGS sequence"/>
</dbReference>
<name>A0A0N1II45_PAPMA</name>
<organism evidence="1 2">
    <name type="scientific">Papilio machaon</name>
    <name type="common">Old World swallowtail butterfly</name>
    <dbReference type="NCBI Taxonomy" id="76193"/>
    <lineage>
        <taxon>Eukaryota</taxon>
        <taxon>Metazoa</taxon>
        <taxon>Ecdysozoa</taxon>
        <taxon>Arthropoda</taxon>
        <taxon>Hexapoda</taxon>
        <taxon>Insecta</taxon>
        <taxon>Pterygota</taxon>
        <taxon>Neoptera</taxon>
        <taxon>Endopterygota</taxon>
        <taxon>Lepidoptera</taxon>
        <taxon>Glossata</taxon>
        <taxon>Ditrysia</taxon>
        <taxon>Papilionoidea</taxon>
        <taxon>Papilionidae</taxon>
        <taxon>Papilioninae</taxon>
        <taxon>Papilio</taxon>
    </lineage>
</organism>
<reference evidence="1 2" key="1">
    <citation type="journal article" date="2015" name="Nat. Commun.">
        <title>Outbred genome sequencing and CRISPR/Cas9 gene editing in butterflies.</title>
        <authorList>
            <person name="Li X."/>
            <person name="Fan D."/>
            <person name="Zhang W."/>
            <person name="Liu G."/>
            <person name="Zhang L."/>
            <person name="Zhao L."/>
            <person name="Fang X."/>
            <person name="Chen L."/>
            <person name="Dong Y."/>
            <person name="Chen Y."/>
            <person name="Ding Y."/>
            <person name="Zhao R."/>
            <person name="Feng M."/>
            <person name="Zhu Y."/>
            <person name="Feng Y."/>
            <person name="Jiang X."/>
            <person name="Zhu D."/>
            <person name="Xiang H."/>
            <person name="Feng X."/>
            <person name="Li S."/>
            <person name="Wang J."/>
            <person name="Zhang G."/>
            <person name="Kronforst M.R."/>
            <person name="Wang W."/>
        </authorList>
    </citation>
    <scope>NUCLEOTIDE SEQUENCE [LARGE SCALE GENOMIC DNA]</scope>
    <source>
        <strain evidence="1">Ya'a_city_454_Pm</strain>
        <tissue evidence="1">Whole body</tissue>
    </source>
</reference>
<dbReference type="STRING" id="76193.A0A0N1II45"/>